<dbReference type="Pfam" id="PF20027">
    <property type="entry name" value="DUF6435"/>
    <property type="match status" value="1"/>
</dbReference>
<gene>
    <name evidence="2" type="ORF">QU605_14960</name>
</gene>
<proteinExistence type="predicted"/>
<keyword evidence="3" id="KW-1185">Reference proteome</keyword>
<dbReference type="EMBL" id="JAUDUY010000014">
    <property type="protein sequence ID" value="MDM9632776.1"/>
    <property type="molecule type" value="Genomic_DNA"/>
</dbReference>
<dbReference type="NCBIfam" id="NF033487">
    <property type="entry name" value="Lacal_2735_fam"/>
    <property type="match status" value="1"/>
</dbReference>
<organism evidence="2 3">
    <name type="scientific">Robiginitalea aurantiaca</name>
    <dbReference type="NCBI Taxonomy" id="3056915"/>
    <lineage>
        <taxon>Bacteria</taxon>
        <taxon>Pseudomonadati</taxon>
        <taxon>Bacteroidota</taxon>
        <taxon>Flavobacteriia</taxon>
        <taxon>Flavobacteriales</taxon>
        <taxon>Flavobacteriaceae</taxon>
        <taxon>Robiginitalea</taxon>
    </lineage>
</organism>
<reference evidence="2" key="1">
    <citation type="submission" date="2023-06" db="EMBL/GenBank/DDBJ databases">
        <title>Robiginitalea aurantiacus sp. nov. and Algoriphagus sediminis sp. nov., isolated from coastal sediment.</title>
        <authorList>
            <person name="Zhou Z.Y."/>
            <person name="An J."/>
            <person name="Jia Y.W."/>
            <person name="Du Z.J."/>
        </authorList>
    </citation>
    <scope>NUCLEOTIDE SEQUENCE</scope>
    <source>
        <strain evidence="2">M39</strain>
    </source>
</reference>
<name>A0ABT7WIL1_9FLAO</name>
<protein>
    <submittedName>
        <fullName evidence="2">Lacal_2735 family protein</fullName>
    </submittedName>
</protein>
<feature type="coiled-coil region" evidence="1">
    <location>
        <begin position="4"/>
        <end position="31"/>
    </location>
</feature>
<evidence type="ECO:0000313" key="2">
    <source>
        <dbReference type="EMBL" id="MDM9632776.1"/>
    </source>
</evidence>
<keyword evidence="1" id="KW-0175">Coiled coil</keyword>
<evidence type="ECO:0000256" key="1">
    <source>
        <dbReference type="SAM" id="Coils"/>
    </source>
</evidence>
<dbReference type="InterPro" id="IPR045493">
    <property type="entry name" value="DUF6435"/>
</dbReference>
<dbReference type="Proteomes" id="UP001174839">
    <property type="component" value="Unassembled WGS sequence"/>
</dbReference>
<evidence type="ECO:0000313" key="3">
    <source>
        <dbReference type="Proteomes" id="UP001174839"/>
    </source>
</evidence>
<accession>A0ABT7WIL1</accession>
<comment type="caution">
    <text evidence="2">The sequence shown here is derived from an EMBL/GenBank/DDBJ whole genome shotgun (WGS) entry which is preliminary data.</text>
</comment>
<dbReference type="RefSeq" id="WP_289726139.1">
    <property type="nucleotide sequence ID" value="NZ_JAUDUY010000014.1"/>
</dbReference>
<sequence>MFGLFKKKSETEKLQAEYKKLMSEAHRLSQVNRSAGDAKYAEAEDIMNKIEALEGAS</sequence>